<proteinExistence type="predicted"/>
<reference evidence="1" key="2">
    <citation type="submission" date="2025-08" db="UniProtKB">
        <authorList>
            <consortium name="Ensembl"/>
        </authorList>
    </citation>
    <scope>IDENTIFICATION</scope>
    <source>
        <strain evidence="1">Brown Norway</strain>
    </source>
</reference>
<name>A0ABK0LIS1_RAT</name>
<reference evidence="1" key="3">
    <citation type="submission" date="2025-09" db="UniProtKB">
        <authorList>
            <consortium name="Ensembl"/>
        </authorList>
    </citation>
    <scope>IDENTIFICATION</scope>
    <source>
        <strain evidence="1">Brown Norway</strain>
    </source>
</reference>
<accession>A0ABK0LIS1</accession>
<protein>
    <submittedName>
        <fullName evidence="1">BCL2-interacting killer</fullName>
    </submittedName>
</protein>
<dbReference type="RGD" id="621547">
    <property type="gene designation" value="Bik"/>
</dbReference>
<organism evidence="1 2">
    <name type="scientific">Rattus norvegicus</name>
    <name type="common">Rat</name>
    <dbReference type="NCBI Taxonomy" id="10116"/>
    <lineage>
        <taxon>Eukaryota</taxon>
        <taxon>Metazoa</taxon>
        <taxon>Chordata</taxon>
        <taxon>Craniata</taxon>
        <taxon>Vertebrata</taxon>
        <taxon>Euteleostomi</taxon>
        <taxon>Mammalia</taxon>
        <taxon>Eutheria</taxon>
        <taxon>Euarchontoglires</taxon>
        <taxon>Glires</taxon>
        <taxon>Rodentia</taxon>
        <taxon>Myomorpha</taxon>
        <taxon>Muroidea</taxon>
        <taxon>Muridae</taxon>
        <taxon>Murinae</taxon>
        <taxon>Rattus</taxon>
    </lineage>
</organism>
<dbReference type="InterPro" id="IPR024579">
    <property type="entry name" value="Bcl2-int_killer"/>
</dbReference>
<dbReference type="PANTHER" id="PTHR15018:SF1">
    <property type="entry name" value="BCL-2-INTERACTING KILLER"/>
    <property type="match status" value="1"/>
</dbReference>
<evidence type="ECO:0000313" key="1">
    <source>
        <dbReference type="Ensembl" id="ENSRNOP00000101761.1"/>
    </source>
</evidence>
<gene>
    <name evidence="1" type="primary">Bik</name>
</gene>
<dbReference type="PANTHER" id="PTHR15018">
    <property type="entry name" value="BCL-2-INTERACTING KILLER"/>
    <property type="match status" value="1"/>
</dbReference>
<dbReference type="Pfam" id="PF12201">
    <property type="entry name" value="bcl-2I13"/>
    <property type="match status" value="1"/>
</dbReference>
<dbReference type="GeneTree" id="ENSGT00530000064453"/>
<sequence>MASAPVSARTWEFASVPPLGILGSVPFLPRSGDNTVTVVWSQVQSSLEEDMSEARLMARDIIKTLLHDQVPQPAVVSGAPSMKEPVGVEDVSPVRDLDFMRCLESRNQVALRLACIGDEMDRCLRSPRLVQLPGIAMHRLAATYSQTGVRGIFRSLIGSLTNLRENIWSWRVFTPGAWVSPDQDPGQLFPMVLLVFLLLGGAWHLQLQ</sequence>
<evidence type="ECO:0000313" key="2">
    <source>
        <dbReference type="Proteomes" id="UP000002494"/>
    </source>
</evidence>
<reference evidence="1" key="1">
    <citation type="submission" date="2024-01" db="EMBL/GenBank/DDBJ databases">
        <title>GRCr8: a new rat reference genome assembly contstructed from accurate long reads and long range scaffolding.</title>
        <authorList>
            <person name="Doris P.A."/>
            <person name="Kalbfleisch T."/>
            <person name="Li K."/>
            <person name="Howe K."/>
            <person name="Wood J."/>
        </authorList>
    </citation>
    <scope>NUCLEOTIDE SEQUENCE [LARGE SCALE GENOMIC DNA]</scope>
    <source>
        <strain evidence="1">Brown Norway</strain>
    </source>
</reference>
<dbReference type="Ensembl" id="ENSRNOT00000170889.1">
    <property type="protein sequence ID" value="ENSRNOP00000101761.1"/>
    <property type="gene ID" value="ENSRNOG00000010359.4"/>
</dbReference>
<keyword evidence="2" id="KW-1185">Reference proteome</keyword>
<dbReference type="Proteomes" id="UP000002494">
    <property type="component" value="Chromosome 7"/>
</dbReference>